<feature type="chain" id="PRO_5045629435" description="Transposase DDE domain-containing protein" evidence="1">
    <location>
        <begin position="20"/>
        <end position="87"/>
    </location>
</feature>
<dbReference type="Pfam" id="PF13612">
    <property type="entry name" value="DDE_Tnp_1_3"/>
    <property type="match status" value="1"/>
</dbReference>
<proteinExistence type="predicted"/>
<organism evidence="3 4">
    <name type="scientific">Algoriphagus jejuensis</name>
    <dbReference type="NCBI Taxonomy" id="419934"/>
    <lineage>
        <taxon>Bacteria</taxon>
        <taxon>Pseudomonadati</taxon>
        <taxon>Bacteroidota</taxon>
        <taxon>Cytophagia</taxon>
        <taxon>Cytophagales</taxon>
        <taxon>Cyclobacteriaceae</taxon>
        <taxon>Algoriphagus</taxon>
    </lineage>
</organism>
<feature type="domain" description="Transposase DDE" evidence="2">
    <location>
        <begin position="18"/>
        <end position="86"/>
    </location>
</feature>
<dbReference type="Proteomes" id="UP001500469">
    <property type="component" value="Unassembled WGS sequence"/>
</dbReference>
<accession>A0ABP3YH31</accession>
<dbReference type="InterPro" id="IPR025668">
    <property type="entry name" value="Tnp_DDE_dom"/>
</dbReference>
<reference evidence="4" key="1">
    <citation type="journal article" date="2019" name="Int. J. Syst. Evol. Microbiol.">
        <title>The Global Catalogue of Microorganisms (GCM) 10K type strain sequencing project: providing services to taxonomists for standard genome sequencing and annotation.</title>
        <authorList>
            <consortium name="The Broad Institute Genomics Platform"/>
            <consortium name="The Broad Institute Genome Sequencing Center for Infectious Disease"/>
            <person name="Wu L."/>
            <person name="Ma J."/>
        </authorList>
    </citation>
    <scope>NUCLEOTIDE SEQUENCE [LARGE SCALE GENOMIC DNA]</scope>
    <source>
        <strain evidence="4">JCM 16112</strain>
    </source>
</reference>
<protein>
    <recommendedName>
        <fullName evidence="2">Transposase DDE domain-containing protein</fullName>
    </recommendedName>
</protein>
<keyword evidence="1" id="KW-0732">Signal</keyword>
<keyword evidence="4" id="KW-1185">Reference proteome</keyword>
<comment type="caution">
    <text evidence="3">The sequence shown here is derived from an EMBL/GenBank/DDBJ whole genome shotgun (WGS) entry which is preliminary data.</text>
</comment>
<evidence type="ECO:0000259" key="2">
    <source>
        <dbReference type="Pfam" id="PF13612"/>
    </source>
</evidence>
<evidence type="ECO:0000313" key="3">
    <source>
        <dbReference type="EMBL" id="GAA0880670.1"/>
    </source>
</evidence>
<dbReference type="EMBL" id="BAAAFI010000046">
    <property type="protein sequence ID" value="GAA0880670.1"/>
    <property type="molecule type" value="Genomic_DNA"/>
</dbReference>
<evidence type="ECO:0000313" key="4">
    <source>
        <dbReference type="Proteomes" id="UP001500469"/>
    </source>
</evidence>
<sequence>MQQAAVPMLLFLKSQCFGAATGFSFIGYIPIRVCKNKRIKRNKVFKGIAATGKSTMGYFHGFKLHLVVNGKGQLLSVMITPGNTDDG</sequence>
<feature type="signal peptide" evidence="1">
    <location>
        <begin position="1"/>
        <end position="19"/>
    </location>
</feature>
<gene>
    <name evidence="3" type="ORF">GCM10009119_36400</name>
</gene>
<name>A0ABP3YH31_9BACT</name>
<evidence type="ECO:0000256" key="1">
    <source>
        <dbReference type="SAM" id="SignalP"/>
    </source>
</evidence>